<proteinExistence type="predicted"/>
<dbReference type="AlphaFoldDB" id="A0A1W6EHK6"/>
<dbReference type="EMBL" id="KY407661">
    <property type="protein sequence ID" value="ARK14897.1"/>
    <property type="molecule type" value="Genomic_DNA"/>
</dbReference>
<keyword evidence="2" id="KW-0150">Chloroplast</keyword>
<evidence type="ECO:0000259" key="1">
    <source>
        <dbReference type="Pfam" id="PF01541"/>
    </source>
</evidence>
<feature type="domain" description="GIY-YIG" evidence="1">
    <location>
        <begin position="29"/>
        <end position="116"/>
    </location>
</feature>
<evidence type="ECO:0000313" key="2">
    <source>
        <dbReference type="EMBL" id="ARK14897.1"/>
    </source>
</evidence>
<keyword evidence="2" id="KW-0540">Nuclease</keyword>
<name>A0A1W6EHK6_9CHLO</name>
<keyword evidence="2" id="KW-0378">Hydrolase</keyword>
<geneLocation type="chloroplast" evidence="2"/>
<dbReference type="NCBIfam" id="TIGR01453">
    <property type="entry name" value="grpIintron_endo"/>
    <property type="match status" value="1"/>
</dbReference>
<dbReference type="GeneID" id="32884475"/>
<dbReference type="RefSeq" id="YP_009367890.1">
    <property type="nucleotide sequence ID" value="NC_034714.1"/>
</dbReference>
<gene>
    <name evidence="2" type="primary">orf236</name>
</gene>
<accession>A0A1W6EHK6</accession>
<dbReference type="InterPro" id="IPR006350">
    <property type="entry name" value="Intron_endoG1"/>
</dbReference>
<sequence>MVAAMTIPYQLSTNFITMQQPLNLFEFRKGGVYKIICIQNNKIYFGQTSCFIRRGFQHLSLLQKSQHSCLELQKDVDLYGLNAFRFEIVQIETELNKRLKLENKWIENTPSNNLYNPKKTHNFKTKPRIAQQVKTLGYIYPSIAEASRTIGKSSRNIRMKLDDPLNCDYERIEYHRNKYFDEYEVIVDGQYFKSTSLVVSAGLAKTTRQVRDRCRSVKWQKWSLVEKRSNDYPNRE</sequence>
<dbReference type="Gene3D" id="3.40.1440.10">
    <property type="entry name" value="GIY-YIG endonuclease"/>
    <property type="match status" value="1"/>
</dbReference>
<organism evidence="2">
    <name type="scientific">Hazenia capsulata</name>
    <dbReference type="NCBI Taxonomy" id="2202518"/>
    <lineage>
        <taxon>Eukaryota</taxon>
        <taxon>Viridiplantae</taxon>
        <taxon>Chlorophyta</taxon>
        <taxon>core chlorophytes</taxon>
        <taxon>Ulvophyceae</taxon>
        <taxon>OUU clade</taxon>
        <taxon>Ulotrichales</taxon>
        <taxon>Hazeniaceae</taxon>
        <taxon>Hazenia</taxon>
    </lineage>
</organism>
<keyword evidence="2" id="KW-0255">Endonuclease</keyword>
<reference evidence="2" key="1">
    <citation type="journal article" date="2017" name="Sci. Rep.">
        <title>Divergent copies of the large inverted repeat in the chloroplast genomes of ulvophycean green algae.</title>
        <authorList>
            <person name="Turmel M."/>
            <person name="Otis C."/>
            <person name="Lemieux C."/>
        </authorList>
    </citation>
    <scope>NUCLEOTIDE SEQUENCE</scope>
</reference>
<protein>
    <submittedName>
        <fullName evidence="2">Putative GIY-YIG homing endonuclease</fullName>
    </submittedName>
</protein>
<dbReference type="CDD" id="cd10437">
    <property type="entry name" value="GIY-YIG_HE_I-TevI_like"/>
    <property type="match status" value="1"/>
</dbReference>
<dbReference type="GO" id="GO:0004519">
    <property type="term" value="F:endonuclease activity"/>
    <property type="evidence" value="ECO:0007669"/>
    <property type="project" value="UniProtKB-KW"/>
</dbReference>
<dbReference type="SUPFAM" id="SSF82771">
    <property type="entry name" value="GIY-YIG endonuclease"/>
    <property type="match status" value="1"/>
</dbReference>
<dbReference type="InterPro" id="IPR035901">
    <property type="entry name" value="GIY-YIG_endonuc_sf"/>
</dbReference>
<dbReference type="Pfam" id="PF01541">
    <property type="entry name" value="GIY-YIG"/>
    <property type="match status" value="1"/>
</dbReference>
<dbReference type="InterPro" id="IPR000305">
    <property type="entry name" value="GIY-YIG_endonuc"/>
</dbReference>
<keyword evidence="2" id="KW-0934">Plastid</keyword>